<sequence length="170" mass="18533">MRVSVELEGNLLSDRFGKYASEADRLEGFPVRSFPIHIEEVPEGAASLALAFIDFDAIPVGGFCWIHWLACDFDPSTALIPEDASRTGAIACTQGANSNWSPMAHGSSNPAVFNRYCGPQPPDKAHVYTLVVYALDCKLGLSEGYYLNEFRRAIEGHVLAKSVVELPSRA</sequence>
<name>A0A6N6NTJ3_9ACTN</name>
<gene>
    <name evidence="2" type="ORF">F8C90_01475</name>
</gene>
<dbReference type="GeneID" id="98657072"/>
<dbReference type="Proteomes" id="UP000468668">
    <property type="component" value="Unassembled WGS sequence"/>
</dbReference>
<dbReference type="RefSeq" id="WP_158048675.1">
    <property type="nucleotide sequence ID" value="NZ_WAJR01000002.1"/>
</dbReference>
<dbReference type="AlphaFoldDB" id="A0A6N6NTJ3"/>
<dbReference type="CDD" id="cd00865">
    <property type="entry name" value="PEBP_bact_arch"/>
    <property type="match status" value="1"/>
</dbReference>
<dbReference type="OrthoDB" id="9797506at2"/>
<evidence type="ECO:0000256" key="1">
    <source>
        <dbReference type="ARBA" id="ARBA00007120"/>
    </source>
</evidence>
<dbReference type="NCBIfam" id="TIGR00481">
    <property type="entry name" value="YbhB/YbcL family Raf kinase inhibitor-like protein"/>
    <property type="match status" value="1"/>
</dbReference>
<comment type="similarity">
    <text evidence="1">Belongs to the UPF0098 family.</text>
</comment>
<comment type="caution">
    <text evidence="2">The sequence shown here is derived from an EMBL/GenBank/DDBJ whole genome shotgun (WGS) entry which is preliminary data.</text>
</comment>
<dbReference type="InterPro" id="IPR005247">
    <property type="entry name" value="YbhB_YbcL/LppC-like"/>
</dbReference>
<evidence type="ECO:0000313" key="2">
    <source>
        <dbReference type="EMBL" id="KAB1642407.1"/>
    </source>
</evidence>
<keyword evidence="3" id="KW-1185">Reference proteome</keyword>
<organism evidence="2 3">
    <name type="scientific">Ellagibacter isourolithinifaciens</name>
    <dbReference type="NCBI Taxonomy" id="2137581"/>
    <lineage>
        <taxon>Bacteria</taxon>
        <taxon>Bacillati</taxon>
        <taxon>Actinomycetota</taxon>
        <taxon>Coriobacteriia</taxon>
        <taxon>Eggerthellales</taxon>
        <taxon>Eggerthellaceae</taxon>
        <taxon>Ellagibacter</taxon>
    </lineage>
</organism>
<dbReference type="InterPro" id="IPR008914">
    <property type="entry name" value="PEBP"/>
</dbReference>
<reference evidence="2 3" key="1">
    <citation type="submission" date="2019-09" db="EMBL/GenBank/DDBJ databases">
        <title>Whole genome shotgun sequencing (WGS) of Ellagibacter isourolithinifaciens DSM 104140(T) and Adlercreutzia muris DSM 29508(T).</title>
        <authorList>
            <person name="Stoll D.A."/>
            <person name="Danylec N."/>
            <person name="Huch M."/>
        </authorList>
    </citation>
    <scope>NUCLEOTIDE SEQUENCE [LARGE SCALE GENOMIC DNA]</scope>
    <source>
        <strain evidence="2 3">DSM 104140</strain>
    </source>
</reference>
<dbReference type="SUPFAM" id="SSF49777">
    <property type="entry name" value="PEBP-like"/>
    <property type="match status" value="1"/>
</dbReference>
<dbReference type="EMBL" id="WAJR01000002">
    <property type="protein sequence ID" value="KAB1642407.1"/>
    <property type="molecule type" value="Genomic_DNA"/>
</dbReference>
<accession>A0A6N6NTJ3</accession>
<dbReference type="Pfam" id="PF01161">
    <property type="entry name" value="PBP"/>
    <property type="match status" value="1"/>
</dbReference>
<evidence type="ECO:0000313" key="3">
    <source>
        <dbReference type="Proteomes" id="UP000468668"/>
    </source>
</evidence>
<proteinExistence type="inferred from homology"/>
<dbReference type="InterPro" id="IPR036610">
    <property type="entry name" value="PEBP-like_sf"/>
</dbReference>
<dbReference type="Gene3D" id="3.90.280.10">
    <property type="entry name" value="PEBP-like"/>
    <property type="match status" value="1"/>
</dbReference>
<protein>
    <submittedName>
        <fullName evidence="2">YbhB/YbcL family Raf kinase inhibitor-like protein</fullName>
    </submittedName>
</protein>